<evidence type="ECO:0000313" key="2">
    <source>
        <dbReference type="Proteomes" id="UP000694865"/>
    </source>
</evidence>
<evidence type="ECO:0000313" key="3">
    <source>
        <dbReference type="RefSeq" id="XP_006824461.1"/>
    </source>
</evidence>
<sequence length="218" mass="25146">MSTNPFSTRLNNTSSNSTSPLEHRHDHQYQWESPRKKSKPTTTQTLIVPQGDSILKDIEPSKVYRNTQVRTLRGSKIVEVEQDLSHVKYTDIEHIIIHIGTNDIDSGSSVSDTCINAYHSLIQKAKECFPKSTIYISSIIHRRNNQYFLKASRHGNTLLKDLCEKEGLIFLQHYMVPDRQLYDNVHLNRLGTALLVRNIQDRLGPKLGINRRKEWVTI</sequence>
<protein>
    <submittedName>
        <fullName evidence="3">Uncharacterized protein LOC102803176</fullName>
    </submittedName>
</protein>
<name>A0ABM0MWS0_SACKO</name>
<dbReference type="GeneID" id="102803176"/>
<proteinExistence type="predicted"/>
<dbReference type="SUPFAM" id="SSF52266">
    <property type="entry name" value="SGNH hydrolase"/>
    <property type="match status" value="1"/>
</dbReference>
<evidence type="ECO:0000256" key="1">
    <source>
        <dbReference type="SAM" id="MobiDB-lite"/>
    </source>
</evidence>
<accession>A0ABM0MWS0</accession>
<reference evidence="3" key="1">
    <citation type="submission" date="2025-08" db="UniProtKB">
        <authorList>
            <consortium name="RefSeq"/>
        </authorList>
    </citation>
    <scope>IDENTIFICATION</scope>
    <source>
        <tissue evidence="3">Testes</tissue>
    </source>
</reference>
<gene>
    <name evidence="3" type="primary">LOC102803176</name>
</gene>
<feature type="compositionally biased region" description="Basic and acidic residues" evidence="1">
    <location>
        <begin position="21"/>
        <end position="35"/>
    </location>
</feature>
<dbReference type="Gene3D" id="3.40.50.12690">
    <property type="match status" value="1"/>
</dbReference>
<dbReference type="RefSeq" id="XP_006824461.1">
    <property type="nucleotide sequence ID" value="XM_006824398.1"/>
</dbReference>
<dbReference type="Gene3D" id="3.40.50.12700">
    <property type="match status" value="1"/>
</dbReference>
<feature type="compositionally biased region" description="Low complexity" evidence="1">
    <location>
        <begin position="7"/>
        <end position="19"/>
    </location>
</feature>
<organism evidence="2 3">
    <name type="scientific">Saccoglossus kowalevskii</name>
    <name type="common">Acorn worm</name>
    <dbReference type="NCBI Taxonomy" id="10224"/>
    <lineage>
        <taxon>Eukaryota</taxon>
        <taxon>Metazoa</taxon>
        <taxon>Hemichordata</taxon>
        <taxon>Enteropneusta</taxon>
        <taxon>Harrimaniidae</taxon>
        <taxon>Saccoglossus</taxon>
    </lineage>
</organism>
<dbReference type="Proteomes" id="UP000694865">
    <property type="component" value="Unplaced"/>
</dbReference>
<feature type="region of interest" description="Disordered" evidence="1">
    <location>
        <begin position="1"/>
        <end position="44"/>
    </location>
</feature>
<keyword evidence="2" id="KW-1185">Reference proteome</keyword>